<dbReference type="InterPro" id="IPR020472">
    <property type="entry name" value="WD40_PAC1"/>
</dbReference>
<comment type="caution">
    <text evidence="8">The sequence shown here is derived from an EMBL/GenBank/DDBJ whole genome shotgun (WGS) entry which is preliminary data.</text>
</comment>
<evidence type="ECO:0000313" key="8">
    <source>
        <dbReference type="EMBL" id="KAH7282126.1"/>
    </source>
</evidence>
<gene>
    <name evidence="8" type="ORF">KP509_35G013500</name>
</gene>
<dbReference type="InterPro" id="IPR019775">
    <property type="entry name" value="WD40_repeat_CS"/>
</dbReference>
<keyword evidence="3" id="KW-0804">Transcription</keyword>
<dbReference type="Proteomes" id="UP000825935">
    <property type="component" value="Chromosome 35"/>
</dbReference>
<dbReference type="InterPro" id="IPR015943">
    <property type="entry name" value="WD40/YVTN_repeat-like_dom_sf"/>
</dbReference>
<feature type="repeat" description="WD" evidence="7">
    <location>
        <begin position="114"/>
        <end position="149"/>
    </location>
</feature>
<dbReference type="PANTHER" id="PTHR19861">
    <property type="entry name" value="WD40 REPEAT PROTEIN SWD2"/>
    <property type="match status" value="1"/>
</dbReference>
<dbReference type="PROSITE" id="PS00678">
    <property type="entry name" value="WD_REPEATS_1"/>
    <property type="match status" value="1"/>
</dbReference>
<dbReference type="GO" id="GO:0006353">
    <property type="term" value="P:DNA-templated transcription termination"/>
    <property type="evidence" value="ECO:0007669"/>
    <property type="project" value="UniProtKB-KW"/>
</dbReference>
<evidence type="ECO:0000256" key="2">
    <source>
        <dbReference type="ARBA" id="ARBA00005616"/>
    </source>
</evidence>
<dbReference type="InterPro" id="IPR001680">
    <property type="entry name" value="WD40_rpt"/>
</dbReference>
<comment type="similarity">
    <text evidence="2">Belongs to the WD repeat SWD2 family.</text>
</comment>
<dbReference type="AlphaFoldDB" id="A0A8T2QEJ7"/>
<keyword evidence="9" id="KW-1185">Reference proteome</keyword>
<proteinExistence type="inferred from homology"/>
<feature type="repeat" description="WD" evidence="7">
    <location>
        <begin position="27"/>
        <end position="68"/>
    </location>
</feature>
<evidence type="ECO:0000256" key="3">
    <source>
        <dbReference type="ARBA" id="ARBA00022472"/>
    </source>
</evidence>
<dbReference type="PANTHER" id="PTHR19861:SF0">
    <property type="entry name" value="WD REPEAT-CONTAINING PROTEIN 82"/>
    <property type="match status" value="1"/>
</dbReference>
<dbReference type="SMART" id="SM00320">
    <property type="entry name" value="WD40"/>
    <property type="match status" value="3"/>
</dbReference>
<evidence type="ECO:0000256" key="6">
    <source>
        <dbReference type="ARBA" id="ARBA00023242"/>
    </source>
</evidence>
<accession>A0A8T2QEJ7</accession>
<keyword evidence="3" id="KW-0805">Transcription regulation</keyword>
<dbReference type="GO" id="GO:0003682">
    <property type="term" value="F:chromatin binding"/>
    <property type="evidence" value="ECO:0007669"/>
    <property type="project" value="TreeGrafter"/>
</dbReference>
<dbReference type="SUPFAM" id="SSF50978">
    <property type="entry name" value="WD40 repeat-like"/>
    <property type="match status" value="1"/>
</dbReference>
<dbReference type="PROSITE" id="PS50294">
    <property type="entry name" value="WD_REPEATS_REGION"/>
    <property type="match status" value="1"/>
</dbReference>
<dbReference type="OrthoDB" id="27537at2759"/>
<dbReference type="PRINTS" id="PR00320">
    <property type="entry name" value="GPROTEINBRPT"/>
</dbReference>
<keyword evidence="4 7" id="KW-0853">WD repeat</keyword>
<keyword evidence="6" id="KW-0539">Nucleus</keyword>
<dbReference type="Pfam" id="PF00400">
    <property type="entry name" value="WD40"/>
    <property type="match status" value="3"/>
</dbReference>
<feature type="repeat" description="WD" evidence="7">
    <location>
        <begin position="256"/>
        <end position="285"/>
    </location>
</feature>
<dbReference type="InterPro" id="IPR036322">
    <property type="entry name" value="WD40_repeat_dom_sf"/>
</dbReference>
<comment type="subcellular location">
    <subcellularLocation>
        <location evidence="1">Nucleus</location>
    </subcellularLocation>
</comment>
<evidence type="ECO:0000256" key="1">
    <source>
        <dbReference type="ARBA" id="ARBA00004123"/>
    </source>
</evidence>
<reference evidence="8" key="1">
    <citation type="submission" date="2021-08" db="EMBL/GenBank/DDBJ databases">
        <title>WGS assembly of Ceratopteris richardii.</title>
        <authorList>
            <person name="Marchant D.B."/>
            <person name="Chen G."/>
            <person name="Jenkins J."/>
            <person name="Shu S."/>
            <person name="Leebens-Mack J."/>
            <person name="Grimwood J."/>
            <person name="Schmutz J."/>
            <person name="Soltis P."/>
            <person name="Soltis D."/>
            <person name="Chen Z.-H."/>
        </authorList>
    </citation>
    <scope>NUCLEOTIDE SEQUENCE</scope>
    <source>
        <strain evidence="8">Whitten #5841</strain>
        <tissue evidence="8">Leaf</tissue>
    </source>
</reference>
<name>A0A8T2QEJ7_CERRI</name>
<protein>
    <submittedName>
        <fullName evidence="8">Uncharacterized protein</fullName>
    </submittedName>
</protein>
<dbReference type="OMA" id="RDFTCKI"/>
<dbReference type="EMBL" id="CM035440">
    <property type="protein sequence ID" value="KAH7282126.1"/>
    <property type="molecule type" value="Genomic_DNA"/>
</dbReference>
<dbReference type="InterPro" id="IPR037867">
    <property type="entry name" value="Swd2/WDR82"/>
</dbReference>
<dbReference type="GO" id="GO:0048188">
    <property type="term" value="C:Set1C/COMPASS complex"/>
    <property type="evidence" value="ECO:0007669"/>
    <property type="project" value="TreeGrafter"/>
</dbReference>
<keyword evidence="3" id="KW-0806">Transcription termination</keyword>
<organism evidence="8 9">
    <name type="scientific">Ceratopteris richardii</name>
    <name type="common">Triangle waterfern</name>
    <dbReference type="NCBI Taxonomy" id="49495"/>
    <lineage>
        <taxon>Eukaryota</taxon>
        <taxon>Viridiplantae</taxon>
        <taxon>Streptophyta</taxon>
        <taxon>Embryophyta</taxon>
        <taxon>Tracheophyta</taxon>
        <taxon>Polypodiopsida</taxon>
        <taxon>Polypodiidae</taxon>
        <taxon>Polypodiales</taxon>
        <taxon>Pteridineae</taxon>
        <taxon>Pteridaceae</taxon>
        <taxon>Parkerioideae</taxon>
        <taxon>Ceratopteris</taxon>
    </lineage>
</organism>
<keyword evidence="5" id="KW-0677">Repeat</keyword>
<dbReference type="PROSITE" id="PS50082">
    <property type="entry name" value="WD_REPEATS_2"/>
    <property type="match status" value="3"/>
</dbReference>
<evidence type="ECO:0000256" key="7">
    <source>
        <dbReference type="PROSITE-ProRule" id="PRU00221"/>
    </source>
</evidence>
<sequence length="339" mass="37941">MNTMSRPRIAMELDDHVMASMMVGASFRDFTCKINSLDFHEADDVLVTASDDESIRLYDTANAGFLKMIYSKKYGVDQICFTHKKGCVLYASKNGWDESLRYLSLSDNKYICYFKGHRDRVVSLCVCPRSETAFSGSLDHTLRIWDLRNNVCQGMLRVPGRPSVACDKQGLIFSVTTEGGAVKLFDLRQFEKGPFKTFVVTDDYHENLGTKFSDDGKLMLLSTNSQIFLLDAFNGYKLYEYFVEPDPDGTAIEACFSPDGQYILSGSGDATLHAWSTSSGLEVGMWTSQNGVPGVVKWAPQRLMFASASTSLSFYVPDFRVLGQPYVSTAYMHDDHPPI</sequence>
<evidence type="ECO:0000256" key="5">
    <source>
        <dbReference type="ARBA" id="ARBA00022737"/>
    </source>
</evidence>
<evidence type="ECO:0000256" key="4">
    <source>
        <dbReference type="ARBA" id="ARBA00022574"/>
    </source>
</evidence>
<dbReference type="Gene3D" id="2.130.10.10">
    <property type="entry name" value="YVTN repeat-like/Quinoprotein amine dehydrogenase"/>
    <property type="match status" value="1"/>
</dbReference>
<evidence type="ECO:0000313" key="9">
    <source>
        <dbReference type="Proteomes" id="UP000825935"/>
    </source>
</evidence>